<evidence type="ECO:0000313" key="3">
    <source>
        <dbReference type="Proteomes" id="UP001598352"/>
    </source>
</evidence>
<evidence type="ECO:0000256" key="1">
    <source>
        <dbReference type="SAM" id="MobiDB-lite"/>
    </source>
</evidence>
<organism evidence="2 3">
    <name type="scientific">Streptomyces rubiginosohelvolus</name>
    <dbReference type="NCBI Taxonomy" id="67362"/>
    <lineage>
        <taxon>Bacteria</taxon>
        <taxon>Bacillati</taxon>
        <taxon>Actinomycetota</taxon>
        <taxon>Actinomycetes</taxon>
        <taxon>Kitasatosporales</taxon>
        <taxon>Streptomycetaceae</taxon>
        <taxon>Streptomyces</taxon>
    </lineage>
</organism>
<feature type="compositionally biased region" description="Basic and acidic residues" evidence="1">
    <location>
        <begin position="66"/>
        <end position="75"/>
    </location>
</feature>
<evidence type="ECO:0000313" key="2">
    <source>
        <dbReference type="EMBL" id="MFD4822929.1"/>
    </source>
</evidence>
<comment type="caution">
    <text evidence="2">The sequence shown here is derived from an EMBL/GenBank/DDBJ whole genome shotgun (WGS) entry which is preliminary data.</text>
</comment>
<reference evidence="2 3" key="1">
    <citation type="submission" date="2024-09" db="EMBL/GenBank/DDBJ databases">
        <title>The Natural Products Discovery Center: Release of the First 8490 Sequenced Strains for Exploring Actinobacteria Biosynthetic Diversity.</title>
        <authorList>
            <person name="Kalkreuter E."/>
            <person name="Kautsar S.A."/>
            <person name="Yang D."/>
            <person name="Bader C.D."/>
            <person name="Teijaro C.N."/>
            <person name="Fluegel L."/>
            <person name="Davis C.M."/>
            <person name="Simpson J.R."/>
            <person name="Lauterbach L."/>
            <person name="Steele A.D."/>
            <person name="Gui C."/>
            <person name="Meng S."/>
            <person name="Li G."/>
            <person name="Viehrig K."/>
            <person name="Ye F."/>
            <person name="Su P."/>
            <person name="Kiefer A.F."/>
            <person name="Nichols A."/>
            <person name="Cepeda A.J."/>
            <person name="Yan W."/>
            <person name="Fan B."/>
            <person name="Jiang Y."/>
            <person name="Adhikari A."/>
            <person name="Zheng C.-J."/>
            <person name="Schuster L."/>
            <person name="Cowan T.M."/>
            <person name="Smanski M.J."/>
            <person name="Chevrette M.G."/>
            <person name="De Carvalho L.P.S."/>
            <person name="Shen B."/>
        </authorList>
    </citation>
    <scope>NUCLEOTIDE SEQUENCE [LARGE SCALE GENOMIC DNA]</scope>
    <source>
        <strain evidence="2 3">NPDC058428</strain>
    </source>
</reference>
<keyword evidence="3" id="KW-1185">Reference proteome</keyword>
<name>A0ABW6EXA5_9ACTN</name>
<dbReference type="EMBL" id="JBHXKZ010000006">
    <property type="protein sequence ID" value="MFD4822929.1"/>
    <property type="molecule type" value="Genomic_DNA"/>
</dbReference>
<protein>
    <submittedName>
        <fullName evidence="2">Uncharacterized protein</fullName>
    </submittedName>
</protein>
<dbReference type="RefSeq" id="WP_382771630.1">
    <property type="nucleotide sequence ID" value="NZ_JBHXKZ010000006.1"/>
</dbReference>
<sequence length="75" mass="8782">MQVLLRDQDDDCFGLWMLQEGRLVEFAIPHTERIHQPAPPNEDFSPDPGRLRRTDQGNAQPEQTPEELRDTRSPW</sequence>
<dbReference type="Proteomes" id="UP001598352">
    <property type="component" value="Unassembled WGS sequence"/>
</dbReference>
<accession>A0ABW6EXA5</accession>
<proteinExistence type="predicted"/>
<feature type="region of interest" description="Disordered" evidence="1">
    <location>
        <begin position="31"/>
        <end position="75"/>
    </location>
</feature>
<gene>
    <name evidence="2" type="ORF">ACFWOQ_10145</name>
</gene>